<dbReference type="SUPFAM" id="SSF55729">
    <property type="entry name" value="Acyl-CoA N-acyltransferases (Nat)"/>
    <property type="match status" value="1"/>
</dbReference>
<keyword evidence="1" id="KW-0808">Transferase</keyword>
<evidence type="ECO:0000259" key="3">
    <source>
        <dbReference type="PROSITE" id="PS51186"/>
    </source>
</evidence>
<dbReference type="InterPro" id="IPR000182">
    <property type="entry name" value="GNAT_dom"/>
</dbReference>
<dbReference type="PANTHER" id="PTHR43420:SF44">
    <property type="entry name" value="ACETYLTRANSFERASE YPEA"/>
    <property type="match status" value="1"/>
</dbReference>
<dbReference type="PANTHER" id="PTHR43420">
    <property type="entry name" value="ACETYLTRANSFERASE"/>
    <property type="match status" value="1"/>
</dbReference>
<organism evidence="4 5">
    <name type="scientific">Novosphingobium ovatum</name>
    <dbReference type="NCBI Taxonomy" id="1908523"/>
    <lineage>
        <taxon>Bacteria</taxon>
        <taxon>Pseudomonadati</taxon>
        <taxon>Pseudomonadota</taxon>
        <taxon>Alphaproteobacteria</taxon>
        <taxon>Sphingomonadales</taxon>
        <taxon>Sphingomonadaceae</taxon>
        <taxon>Novosphingobium</taxon>
    </lineage>
</organism>
<protein>
    <submittedName>
        <fullName evidence="4">GNAT family N-acetyltransferase</fullName>
    </submittedName>
</protein>
<sequence>MFAPAQDPLDQLMVVMAAAFDPIYGEAWTRSQVDHALLMGNCRYWLIAPDGTAPTPGGAAAGFALTRQVLDEAELLLFAIHPDHRRKGLGARLLQTVIHDQRESGIARFLLEMRAGNSAEHLYAAHGFTRIGIRPKYYRGTDGQRRDAVTFACDLT</sequence>
<evidence type="ECO:0000256" key="1">
    <source>
        <dbReference type="ARBA" id="ARBA00022679"/>
    </source>
</evidence>
<dbReference type="Pfam" id="PF00583">
    <property type="entry name" value="Acetyltransf_1"/>
    <property type="match status" value="1"/>
</dbReference>
<name>A0ABW9XBG1_9SPHN</name>
<dbReference type="Proteomes" id="UP000753724">
    <property type="component" value="Unassembled WGS sequence"/>
</dbReference>
<proteinExistence type="predicted"/>
<dbReference type="InterPro" id="IPR050680">
    <property type="entry name" value="YpeA/RimI_acetyltransf"/>
</dbReference>
<keyword evidence="5" id="KW-1185">Reference proteome</keyword>
<dbReference type="InterPro" id="IPR016181">
    <property type="entry name" value="Acyl_CoA_acyltransferase"/>
</dbReference>
<dbReference type="CDD" id="cd04301">
    <property type="entry name" value="NAT_SF"/>
    <property type="match status" value="1"/>
</dbReference>
<reference evidence="5" key="1">
    <citation type="submission" date="2020-01" db="EMBL/GenBank/DDBJ databases">
        <title>Sphingomonas sp. strain CSW-10.</title>
        <authorList>
            <person name="Chen W.-M."/>
        </authorList>
    </citation>
    <scope>NUCLEOTIDE SEQUENCE [LARGE SCALE GENOMIC DNA]</scope>
    <source>
        <strain evidence="5">FSY-8</strain>
    </source>
</reference>
<dbReference type="PROSITE" id="PS51186">
    <property type="entry name" value="GNAT"/>
    <property type="match status" value="1"/>
</dbReference>
<accession>A0ABW9XBG1</accession>
<evidence type="ECO:0000313" key="4">
    <source>
        <dbReference type="EMBL" id="NBC35869.1"/>
    </source>
</evidence>
<evidence type="ECO:0000256" key="2">
    <source>
        <dbReference type="ARBA" id="ARBA00023315"/>
    </source>
</evidence>
<feature type="domain" description="N-acetyltransferase" evidence="3">
    <location>
        <begin position="1"/>
        <end position="156"/>
    </location>
</feature>
<evidence type="ECO:0000313" key="5">
    <source>
        <dbReference type="Proteomes" id="UP000753724"/>
    </source>
</evidence>
<comment type="caution">
    <text evidence="4">The sequence shown here is derived from an EMBL/GenBank/DDBJ whole genome shotgun (WGS) entry which is preliminary data.</text>
</comment>
<dbReference type="EMBL" id="JAAAPO010000002">
    <property type="protein sequence ID" value="NBC35869.1"/>
    <property type="molecule type" value="Genomic_DNA"/>
</dbReference>
<keyword evidence="2" id="KW-0012">Acyltransferase</keyword>
<dbReference type="Gene3D" id="3.40.630.30">
    <property type="match status" value="1"/>
</dbReference>
<gene>
    <name evidence="4" type="ORF">GTZ99_04785</name>
</gene>